<organism evidence="2 3">
    <name type="scientific">Colletotrichum zoysiae</name>
    <dbReference type="NCBI Taxonomy" id="1216348"/>
    <lineage>
        <taxon>Eukaryota</taxon>
        <taxon>Fungi</taxon>
        <taxon>Dikarya</taxon>
        <taxon>Ascomycota</taxon>
        <taxon>Pezizomycotina</taxon>
        <taxon>Sordariomycetes</taxon>
        <taxon>Hypocreomycetidae</taxon>
        <taxon>Glomerellales</taxon>
        <taxon>Glomerellaceae</taxon>
        <taxon>Colletotrichum</taxon>
        <taxon>Colletotrichum graminicola species complex</taxon>
    </lineage>
</organism>
<gene>
    <name evidence="2" type="ORF">LX32DRAFT_5043</name>
</gene>
<evidence type="ECO:0000313" key="3">
    <source>
        <dbReference type="Proteomes" id="UP001232148"/>
    </source>
</evidence>
<dbReference type="AlphaFoldDB" id="A0AAD9M5C6"/>
<comment type="caution">
    <text evidence="2">The sequence shown here is derived from an EMBL/GenBank/DDBJ whole genome shotgun (WGS) entry which is preliminary data.</text>
</comment>
<keyword evidence="3" id="KW-1185">Reference proteome</keyword>
<accession>A0AAD9M5C6</accession>
<keyword evidence="1" id="KW-0472">Membrane</keyword>
<keyword evidence="1" id="KW-1133">Transmembrane helix</keyword>
<name>A0AAD9M5C6_9PEZI</name>
<evidence type="ECO:0000313" key="2">
    <source>
        <dbReference type="EMBL" id="KAK2033974.1"/>
    </source>
</evidence>
<dbReference type="Proteomes" id="UP001232148">
    <property type="component" value="Unassembled WGS sequence"/>
</dbReference>
<sequence>MSTTYVFTFGGGGCSSYLFFFDYFRKQGRRCYGGQVSSQAAGKQGNSFAWPNSPAISSSWFFLSFDFPFLFRFSIIVGRHGVYPDTDTSCIRTANHYTGGNNPTWTHNGFHFRPMTPSF</sequence>
<dbReference type="EMBL" id="MU842817">
    <property type="protein sequence ID" value="KAK2033974.1"/>
    <property type="molecule type" value="Genomic_DNA"/>
</dbReference>
<keyword evidence="1" id="KW-0812">Transmembrane</keyword>
<evidence type="ECO:0000256" key="1">
    <source>
        <dbReference type="SAM" id="Phobius"/>
    </source>
</evidence>
<feature type="transmembrane region" description="Helical" evidence="1">
    <location>
        <begin position="6"/>
        <end position="24"/>
    </location>
</feature>
<proteinExistence type="predicted"/>
<reference evidence="2" key="1">
    <citation type="submission" date="2021-06" db="EMBL/GenBank/DDBJ databases">
        <title>Comparative genomics, transcriptomics and evolutionary studies reveal genomic signatures of adaptation to plant cell wall in hemibiotrophic fungi.</title>
        <authorList>
            <consortium name="DOE Joint Genome Institute"/>
            <person name="Baroncelli R."/>
            <person name="Diaz J.F."/>
            <person name="Benocci T."/>
            <person name="Peng M."/>
            <person name="Battaglia E."/>
            <person name="Haridas S."/>
            <person name="Andreopoulos W."/>
            <person name="Labutti K."/>
            <person name="Pangilinan J."/>
            <person name="Floch G.L."/>
            <person name="Makela M.R."/>
            <person name="Henrissat B."/>
            <person name="Grigoriev I.V."/>
            <person name="Crouch J.A."/>
            <person name="De Vries R.P."/>
            <person name="Sukno S.A."/>
            <person name="Thon M.R."/>
        </authorList>
    </citation>
    <scope>NUCLEOTIDE SEQUENCE</scope>
    <source>
        <strain evidence="2">MAFF235873</strain>
    </source>
</reference>
<protein>
    <submittedName>
        <fullName evidence="2">Uncharacterized protein</fullName>
    </submittedName>
</protein>